<proteinExistence type="predicted"/>
<organism evidence="3 4">
    <name type="scientific">Nepenthes gracilis</name>
    <name type="common">Slender pitcher plant</name>
    <dbReference type="NCBI Taxonomy" id="150966"/>
    <lineage>
        <taxon>Eukaryota</taxon>
        <taxon>Viridiplantae</taxon>
        <taxon>Streptophyta</taxon>
        <taxon>Embryophyta</taxon>
        <taxon>Tracheophyta</taxon>
        <taxon>Spermatophyta</taxon>
        <taxon>Magnoliopsida</taxon>
        <taxon>eudicotyledons</taxon>
        <taxon>Gunneridae</taxon>
        <taxon>Pentapetalae</taxon>
        <taxon>Caryophyllales</taxon>
        <taxon>Nepenthaceae</taxon>
        <taxon>Nepenthes</taxon>
    </lineage>
</organism>
<dbReference type="Gene3D" id="1.25.40.10">
    <property type="entry name" value="Tetratricopeptide repeat domain"/>
    <property type="match status" value="1"/>
</dbReference>
<evidence type="ECO:0000256" key="1">
    <source>
        <dbReference type="ARBA" id="ARBA00022737"/>
    </source>
</evidence>
<protein>
    <recommendedName>
        <fullName evidence="5">Pentatricopeptide repeat-containing protein</fullName>
    </recommendedName>
</protein>
<dbReference type="InterPro" id="IPR011990">
    <property type="entry name" value="TPR-like_helical_dom_sf"/>
</dbReference>
<name>A0AAD3XFY9_NEPGR</name>
<dbReference type="PANTHER" id="PTHR47931:SF2">
    <property type="entry name" value="OS01G0228400 PROTEIN"/>
    <property type="match status" value="1"/>
</dbReference>
<evidence type="ECO:0008006" key="5">
    <source>
        <dbReference type="Google" id="ProtNLM"/>
    </source>
</evidence>
<keyword evidence="1" id="KW-0677">Repeat</keyword>
<keyword evidence="4" id="KW-1185">Reference proteome</keyword>
<sequence length="210" mass="23878">MESAMRVFENMCETGISPNMKTYETLIWGYGEAKQPWKAEEQLQIMKDRRVFPKKSTIVLVAEAWRAIGLVNEAKRVMNMITEDKNFTALAKEDEKPAESLEKIYQNQNLGTDSKVLQIPGFVVKNQSGSAASANISRRMAQRGCRISARSLFRPTISMAFTHRCGYCNSDSDECTINFMGQAVSWQKGRCLYPIDAMVARVGIYRCRHR</sequence>
<reference evidence="3" key="1">
    <citation type="submission" date="2023-05" db="EMBL/GenBank/DDBJ databases">
        <title>Nepenthes gracilis genome sequencing.</title>
        <authorList>
            <person name="Fukushima K."/>
        </authorList>
    </citation>
    <scope>NUCLEOTIDE SEQUENCE</scope>
    <source>
        <strain evidence="3">SING2019-196</strain>
    </source>
</reference>
<feature type="repeat" description="PPR" evidence="2">
    <location>
        <begin position="19"/>
        <end position="53"/>
    </location>
</feature>
<evidence type="ECO:0000313" key="3">
    <source>
        <dbReference type="EMBL" id="GMH03299.1"/>
    </source>
</evidence>
<accession>A0AAD3XFY9</accession>
<gene>
    <name evidence="3" type="ORF">Nepgr_005138</name>
</gene>
<comment type="caution">
    <text evidence="3">The sequence shown here is derived from an EMBL/GenBank/DDBJ whole genome shotgun (WGS) entry which is preliminary data.</text>
</comment>
<dbReference type="PANTHER" id="PTHR47931">
    <property type="entry name" value="OS01G0228400 PROTEIN"/>
    <property type="match status" value="1"/>
</dbReference>
<dbReference type="InterPro" id="IPR002885">
    <property type="entry name" value="PPR_rpt"/>
</dbReference>
<dbReference type="PROSITE" id="PS51375">
    <property type="entry name" value="PPR"/>
    <property type="match status" value="1"/>
</dbReference>
<evidence type="ECO:0000313" key="4">
    <source>
        <dbReference type="Proteomes" id="UP001279734"/>
    </source>
</evidence>
<dbReference type="AlphaFoldDB" id="A0AAD3XFY9"/>
<evidence type="ECO:0000256" key="2">
    <source>
        <dbReference type="PROSITE-ProRule" id="PRU00708"/>
    </source>
</evidence>
<dbReference type="Proteomes" id="UP001279734">
    <property type="component" value="Unassembled WGS sequence"/>
</dbReference>
<dbReference type="EMBL" id="BSYO01000004">
    <property type="protein sequence ID" value="GMH03299.1"/>
    <property type="molecule type" value="Genomic_DNA"/>
</dbReference>